<reference evidence="2" key="1">
    <citation type="submission" date="2018-06" db="EMBL/GenBank/DDBJ databases">
        <authorList>
            <person name="Zhirakovskaya E."/>
        </authorList>
    </citation>
    <scope>NUCLEOTIDE SEQUENCE</scope>
</reference>
<dbReference type="CDD" id="cd00093">
    <property type="entry name" value="HTH_XRE"/>
    <property type="match status" value="1"/>
</dbReference>
<feature type="domain" description="HTH cro/C1-type" evidence="1">
    <location>
        <begin position="77"/>
        <end position="131"/>
    </location>
</feature>
<evidence type="ECO:0000259" key="1">
    <source>
        <dbReference type="PROSITE" id="PS50943"/>
    </source>
</evidence>
<dbReference type="AlphaFoldDB" id="A0A3B0UYK9"/>
<dbReference type="PANTHER" id="PTHR40455">
    <property type="entry name" value="ANTITOXIN HIGA"/>
    <property type="match status" value="1"/>
</dbReference>
<dbReference type="Gene3D" id="1.10.260.40">
    <property type="entry name" value="lambda repressor-like DNA-binding domains"/>
    <property type="match status" value="1"/>
</dbReference>
<dbReference type="GO" id="GO:0001046">
    <property type="term" value="F:core promoter sequence-specific DNA binding"/>
    <property type="evidence" value="ECO:0007669"/>
    <property type="project" value="TreeGrafter"/>
</dbReference>
<evidence type="ECO:0000313" key="2">
    <source>
        <dbReference type="EMBL" id="VAW31562.1"/>
    </source>
</evidence>
<dbReference type="PROSITE" id="PS50943">
    <property type="entry name" value="HTH_CROC1"/>
    <property type="match status" value="1"/>
</dbReference>
<organism evidence="2">
    <name type="scientific">hydrothermal vent metagenome</name>
    <dbReference type="NCBI Taxonomy" id="652676"/>
    <lineage>
        <taxon>unclassified sequences</taxon>
        <taxon>metagenomes</taxon>
        <taxon>ecological metagenomes</taxon>
    </lineage>
</organism>
<sequence length="136" mass="15802">MTIGTNLTYEQLVTDYPPRPIMSKEQFWQTQARIDNLIDKEFLSADEEDYLDALGMMIATYEAQHEPDIALRGVALIRTLMAENNLRQRDLVKSVFKTDSIASTVLNGKRRLTVEHINQLARYFMIPHEYFFELAS</sequence>
<dbReference type="SUPFAM" id="SSF47413">
    <property type="entry name" value="lambda repressor-like DNA-binding domains"/>
    <property type="match status" value="1"/>
</dbReference>
<name>A0A3B0UYK9_9ZZZZ</name>
<proteinExistence type="predicted"/>
<accession>A0A3B0UYK9</accession>
<dbReference type="InterPro" id="IPR010982">
    <property type="entry name" value="Lambda_DNA-bd_dom_sf"/>
</dbReference>
<dbReference type="GO" id="GO:0006355">
    <property type="term" value="P:regulation of DNA-templated transcription"/>
    <property type="evidence" value="ECO:0007669"/>
    <property type="project" value="InterPro"/>
</dbReference>
<dbReference type="EMBL" id="UOEU01000250">
    <property type="protein sequence ID" value="VAW31562.1"/>
    <property type="molecule type" value="Genomic_DNA"/>
</dbReference>
<dbReference type="PANTHER" id="PTHR40455:SF1">
    <property type="entry name" value="ANTITOXIN HIGA"/>
    <property type="match status" value="1"/>
</dbReference>
<protein>
    <recommendedName>
        <fullName evidence="1">HTH cro/C1-type domain-containing protein</fullName>
    </recommendedName>
</protein>
<gene>
    <name evidence="2" type="ORF">MNBD_CHLOROFLEXI01-1754</name>
</gene>
<dbReference type="InterPro" id="IPR039060">
    <property type="entry name" value="Antitox_HigA"/>
</dbReference>
<dbReference type="InterPro" id="IPR001387">
    <property type="entry name" value="Cro/C1-type_HTH"/>
</dbReference>